<reference evidence="1 2" key="1">
    <citation type="submission" date="2021-08" db="EMBL/GenBank/DDBJ databases">
        <title>Thermococcus onnuriiensis IOH2.</title>
        <authorList>
            <person name="Park Y.-J."/>
        </authorList>
    </citation>
    <scope>NUCLEOTIDE SEQUENCE [LARGE SCALE GENOMIC DNA]</scope>
    <source>
        <strain evidence="1 2">IOH2</strain>
    </source>
</reference>
<dbReference type="KEGG" id="thei:K1720_00465"/>
<dbReference type="EMBL" id="CP080572">
    <property type="protein sequence ID" value="USG99998.1"/>
    <property type="molecule type" value="Genomic_DNA"/>
</dbReference>
<accession>A0A9E7MA69</accession>
<dbReference type="GeneID" id="72776770"/>
<evidence type="ECO:0000313" key="2">
    <source>
        <dbReference type="Proteomes" id="UP001056425"/>
    </source>
</evidence>
<evidence type="ECO:0000313" key="1">
    <source>
        <dbReference type="EMBL" id="USG99998.1"/>
    </source>
</evidence>
<sequence>MKRAMLPFIIFMLFLVCSLVLSYTYIQIIPQQLGEGRLYICKLPVSLSLPEANKEYSAEILIDPETVPLWGKRGYVYATLDENGTQPIYYWVKNSTTIWIDIPPTNSTSIKIFIWYCGLDNPYKDYENSTKFLSVYKLPHSLENTTVYLKFK</sequence>
<evidence type="ECO:0008006" key="3">
    <source>
        <dbReference type="Google" id="ProtNLM"/>
    </source>
</evidence>
<dbReference type="Proteomes" id="UP001056425">
    <property type="component" value="Chromosome"/>
</dbReference>
<dbReference type="RefSeq" id="WP_251949265.1">
    <property type="nucleotide sequence ID" value="NZ_CP080572.1"/>
</dbReference>
<dbReference type="AlphaFoldDB" id="A0A9E7MA69"/>
<keyword evidence="2" id="KW-1185">Reference proteome</keyword>
<proteinExistence type="predicted"/>
<protein>
    <recommendedName>
        <fullName evidence="3">DUF2341 domain-containing protein</fullName>
    </recommendedName>
</protein>
<gene>
    <name evidence="1" type="ORF">K1720_00465</name>
</gene>
<name>A0A9E7MA69_9EURY</name>
<organism evidence="1 2">
    <name type="scientific">Thermococcus argininiproducens</name>
    <dbReference type="NCBI Taxonomy" id="2866384"/>
    <lineage>
        <taxon>Archaea</taxon>
        <taxon>Methanobacteriati</taxon>
        <taxon>Methanobacteriota</taxon>
        <taxon>Thermococci</taxon>
        <taxon>Thermococcales</taxon>
        <taxon>Thermococcaceae</taxon>
        <taxon>Thermococcus</taxon>
    </lineage>
</organism>